<comment type="caution">
    <text evidence="2">The sequence shown here is derived from an EMBL/GenBank/DDBJ whole genome shotgun (WGS) entry which is preliminary data.</text>
</comment>
<reference evidence="2" key="1">
    <citation type="submission" date="2020-06" db="EMBL/GenBank/DDBJ databases">
        <authorList>
            <person name="Li T."/>
            <person name="Hu X."/>
            <person name="Zhang T."/>
            <person name="Song X."/>
            <person name="Zhang H."/>
            <person name="Dai N."/>
            <person name="Sheng W."/>
            <person name="Hou X."/>
            <person name="Wei L."/>
        </authorList>
    </citation>
    <scope>NUCLEOTIDE SEQUENCE</scope>
    <source>
        <strain evidence="2">KEN8</strain>
        <tissue evidence="2">Leaf</tissue>
    </source>
</reference>
<dbReference type="PANTHER" id="PTHR48047">
    <property type="entry name" value="GLYCOSYLTRANSFERASE"/>
    <property type="match status" value="1"/>
</dbReference>
<sequence>MASQSHQLHFILFPLMAPGHMIPMIDIAKLLAQRGVVVSIITTPQNASRFGSTVARAVSAGLQIQLVEIRFPSVEAGLPEGCENLDSLPSLDMATNFFVALNLLQIVAYEKVKCPRTLNR</sequence>
<dbReference type="Gene3D" id="3.40.50.2000">
    <property type="entry name" value="Glycogen Phosphorylase B"/>
    <property type="match status" value="1"/>
</dbReference>
<proteinExistence type="inferred from homology"/>
<accession>A0AAW2NW06</accession>
<dbReference type="PANTHER" id="PTHR48047:SF217">
    <property type="entry name" value="GLYCOSYLTRANSFERASE"/>
    <property type="match status" value="1"/>
</dbReference>
<organism evidence="2">
    <name type="scientific">Sesamum calycinum</name>
    <dbReference type="NCBI Taxonomy" id="2727403"/>
    <lineage>
        <taxon>Eukaryota</taxon>
        <taxon>Viridiplantae</taxon>
        <taxon>Streptophyta</taxon>
        <taxon>Embryophyta</taxon>
        <taxon>Tracheophyta</taxon>
        <taxon>Spermatophyta</taxon>
        <taxon>Magnoliopsida</taxon>
        <taxon>eudicotyledons</taxon>
        <taxon>Gunneridae</taxon>
        <taxon>Pentapetalae</taxon>
        <taxon>asterids</taxon>
        <taxon>lamiids</taxon>
        <taxon>Lamiales</taxon>
        <taxon>Pedaliaceae</taxon>
        <taxon>Sesamum</taxon>
    </lineage>
</organism>
<dbReference type="AlphaFoldDB" id="A0AAW2NW06"/>
<dbReference type="EMBL" id="JACGWM010000010">
    <property type="protein sequence ID" value="KAL0347127.1"/>
    <property type="molecule type" value="Genomic_DNA"/>
</dbReference>
<protein>
    <submittedName>
        <fullName evidence="2">UDP-glycosyltransferase 73C1</fullName>
    </submittedName>
</protein>
<gene>
    <name evidence="2" type="ORF">Scaly_1728700</name>
</gene>
<comment type="similarity">
    <text evidence="1">Belongs to the UDP-glycosyltransferase family.</text>
</comment>
<reference evidence="2" key="2">
    <citation type="journal article" date="2024" name="Plant">
        <title>Genomic evolution and insights into agronomic trait innovations of Sesamum species.</title>
        <authorList>
            <person name="Miao H."/>
            <person name="Wang L."/>
            <person name="Qu L."/>
            <person name="Liu H."/>
            <person name="Sun Y."/>
            <person name="Le M."/>
            <person name="Wang Q."/>
            <person name="Wei S."/>
            <person name="Zheng Y."/>
            <person name="Lin W."/>
            <person name="Duan Y."/>
            <person name="Cao H."/>
            <person name="Xiong S."/>
            <person name="Wang X."/>
            <person name="Wei L."/>
            <person name="Li C."/>
            <person name="Ma Q."/>
            <person name="Ju M."/>
            <person name="Zhao R."/>
            <person name="Li G."/>
            <person name="Mu C."/>
            <person name="Tian Q."/>
            <person name="Mei H."/>
            <person name="Zhang T."/>
            <person name="Gao T."/>
            <person name="Zhang H."/>
        </authorList>
    </citation>
    <scope>NUCLEOTIDE SEQUENCE</scope>
    <source>
        <strain evidence="2">KEN8</strain>
    </source>
</reference>
<dbReference type="GO" id="GO:0035251">
    <property type="term" value="F:UDP-glucosyltransferase activity"/>
    <property type="evidence" value="ECO:0007669"/>
    <property type="project" value="TreeGrafter"/>
</dbReference>
<evidence type="ECO:0000313" key="2">
    <source>
        <dbReference type="EMBL" id="KAL0347127.1"/>
    </source>
</evidence>
<evidence type="ECO:0000256" key="1">
    <source>
        <dbReference type="ARBA" id="ARBA00009995"/>
    </source>
</evidence>
<dbReference type="SUPFAM" id="SSF53756">
    <property type="entry name" value="UDP-Glycosyltransferase/glycogen phosphorylase"/>
    <property type="match status" value="1"/>
</dbReference>
<name>A0AAW2NW06_9LAMI</name>